<name>A0A2Z2MCC6_THEGO</name>
<dbReference type="KEGG" id="tgg:A3K92_01300"/>
<proteinExistence type="predicted"/>
<sequence>MLPIRGLVTLIGQLLSVSVSSQTYARRTRGVEIVRSRGQARESKVLTVGRPGTRVEGDAIFVGSAPGFVGPRELHRLLHMLISHLQENPDVPVVIECLEYLALHNGFNSLLKFLNTLRDYAILYGGTVYLVTDPLAWTDREYALLERLIL</sequence>
<dbReference type="InterPro" id="IPR008553">
    <property type="entry name" value="DUF835"/>
</dbReference>
<dbReference type="AlphaFoldDB" id="A0A2Z2MCC6"/>
<dbReference type="Proteomes" id="UP000250134">
    <property type="component" value="Chromosome"/>
</dbReference>
<keyword evidence="3" id="KW-1185">Reference proteome</keyword>
<organism evidence="2 3">
    <name type="scientific">Thermococcus gorgonarius</name>
    <dbReference type="NCBI Taxonomy" id="71997"/>
    <lineage>
        <taxon>Archaea</taxon>
        <taxon>Methanobacteriati</taxon>
        <taxon>Methanobacteriota</taxon>
        <taxon>Thermococci</taxon>
        <taxon>Thermococcales</taxon>
        <taxon>Thermococcaceae</taxon>
        <taxon>Thermococcus</taxon>
    </lineage>
</organism>
<evidence type="ECO:0000313" key="3">
    <source>
        <dbReference type="Proteomes" id="UP000250134"/>
    </source>
</evidence>
<evidence type="ECO:0000313" key="2">
    <source>
        <dbReference type="EMBL" id="ASJ00211.1"/>
    </source>
</evidence>
<reference evidence="2 3" key="1">
    <citation type="submission" date="2016-03" db="EMBL/GenBank/DDBJ databases">
        <title>Complete genome sequence of Thermococcus gorgonarius.</title>
        <authorList>
            <person name="Oger P.M."/>
        </authorList>
    </citation>
    <scope>NUCLEOTIDE SEQUENCE [LARGE SCALE GENOMIC DNA]</scope>
    <source>
        <strain evidence="2 3">W-12</strain>
    </source>
</reference>
<protein>
    <recommendedName>
        <fullName evidence="1">DUF835 domain-containing protein</fullName>
    </recommendedName>
</protein>
<accession>A0A2Z2MCC6</accession>
<gene>
    <name evidence="2" type="ORF">A3K92_01300</name>
</gene>
<evidence type="ECO:0000259" key="1">
    <source>
        <dbReference type="Pfam" id="PF05763"/>
    </source>
</evidence>
<feature type="domain" description="DUF835" evidence="1">
    <location>
        <begin position="67"/>
        <end position="148"/>
    </location>
</feature>
<dbReference type="Pfam" id="PF05763">
    <property type="entry name" value="DUF835"/>
    <property type="match status" value="1"/>
</dbReference>
<dbReference type="EMBL" id="CP014855">
    <property type="protein sequence ID" value="ASJ00211.1"/>
    <property type="molecule type" value="Genomic_DNA"/>
</dbReference>
<dbReference type="OrthoDB" id="86920at2157"/>